<dbReference type="RefSeq" id="WP_085884703.1">
    <property type="nucleotide sequence ID" value="NZ_FWFR01000003.1"/>
</dbReference>
<keyword evidence="10" id="KW-1185">Reference proteome</keyword>
<evidence type="ECO:0000256" key="3">
    <source>
        <dbReference type="ARBA" id="ARBA00022448"/>
    </source>
</evidence>
<dbReference type="Proteomes" id="UP000193200">
    <property type="component" value="Unassembled WGS sequence"/>
</dbReference>
<dbReference type="GO" id="GO:0005886">
    <property type="term" value="C:plasma membrane"/>
    <property type="evidence" value="ECO:0007669"/>
    <property type="project" value="UniProtKB-SubCell"/>
</dbReference>
<dbReference type="OrthoDB" id="958273at2"/>
<evidence type="ECO:0000313" key="9">
    <source>
        <dbReference type="EMBL" id="SLN71188.1"/>
    </source>
</evidence>
<name>A0A1Y5TTH3_9PROT</name>
<protein>
    <submittedName>
        <fullName evidence="9">Putative membrane protein/MT1776</fullName>
    </submittedName>
</protein>
<keyword evidence="3" id="KW-0813">Transport</keyword>
<feature type="transmembrane region" description="Helical" evidence="8">
    <location>
        <begin position="218"/>
        <end position="239"/>
    </location>
</feature>
<reference evidence="9 10" key="1">
    <citation type="submission" date="2017-03" db="EMBL/GenBank/DDBJ databases">
        <authorList>
            <person name="Afonso C.L."/>
            <person name="Miller P.J."/>
            <person name="Scott M.A."/>
            <person name="Spackman E."/>
            <person name="Goraichik I."/>
            <person name="Dimitrov K.M."/>
            <person name="Suarez D.L."/>
            <person name="Swayne D.E."/>
        </authorList>
    </citation>
    <scope>NUCLEOTIDE SEQUENCE [LARGE SCALE GENOMIC DNA]</scope>
    <source>
        <strain evidence="9 10">CECT 7691</strain>
    </source>
</reference>
<feature type="transmembrane region" description="Helical" evidence="8">
    <location>
        <begin position="45"/>
        <end position="66"/>
    </location>
</feature>
<dbReference type="Pfam" id="PF03595">
    <property type="entry name" value="SLAC1"/>
    <property type="match status" value="1"/>
</dbReference>
<keyword evidence="5 8" id="KW-0812">Transmembrane</keyword>
<dbReference type="GO" id="GO:0000319">
    <property type="term" value="F:sulfite transmembrane transporter activity"/>
    <property type="evidence" value="ECO:0007669"/>
    <property type="project" value="TreeGrafter"/>
</dbReference>
<organism evidence="9 10">
    <name type="scientific">Oceanibacterium hippocampi</name>
    <dbReference type="NCBI Taxonomy" id="745714"/>
    <lineage>
        <taxon>Bacteria</taxon>
        <taxon>Pseudomonadati</taxon>
        <taxon>Pseudomonadota</taxon>
        <taxon>Alphaproteobacteria</taxon>
        <taxon>Sneathiellales</taxon>
        <taxon>Sneathiellaceae</taxon>
        <taxon>Oceanibacterium</taxon>
    </lineage>
</organism>
<feature type="transmembrane region" description="Helical" evidence="8">
    <location>
        <begin position="20"/>
        <end position="39"/>
    </location>
</feature>
<evidence type="ECO:0000256" key="4">
    <source>
        <dbReference type="ARBA" id="ARBA00022475"/>
    </source>
</evidence>
<accession>A0A1Y5TTH3</accession>
<feature type="transmembrane region" description="Helical" evidence="8">
    <location>
        <begin position="259"/>
        <end position="278"/>
    </location>
</feature>
<evidence type="ECO:0000256" key="5">
    <source>
        <dbReference type="ARBA" id="ARBA00022692"/>
    </source>
</evidence>
<dbReference type="PANTHER" id="PTHR31686:SF1">
    <property type="entry name" value="SULFITE EFFLUX PUMP SSU1"/>
    <property type="match status" value="1"/>
</dbReference>
<dbReference type="AlphaFoldDB" id="A0A1Y5TTH3"/>
<dbReference type="EMBL" id="FWFR01000003">
    <property type="protein sequence ID" value="SLN71188.1"/>
    <property type="molecule type" value="Genomic_DNA"/>
</dbReference>
<evidence type="ECO:0000256" key="2">
    <source>
        <dbReference type="ARBA" id="ARBA00008566"/>
    </source>
</evidence>
<feature type="transmembrane region" description="Helical" evidence="8">
    <location>
        <begin position="178"/>
        <end position="206"/>
    </location>
</feature>
<dbReference type="InterPro" id="IPR038665">
    <property type="entry name" value="Voltage-dep_anion_channel_sf"/>
</dbReference>
<keyword evidence="7 8" id="KW-0472">Membrane</keyword>
<comment type="subcellular location">
    <subcellularLocation>
        <location evidence="1">Cell membrane</location>
        <topology evidence="1">Multi-pass membrane protein</topology>
    </subcellularLocation>
</comment>
<evidence type="ECO:0000313" key="10">
    <source>
        <dbReference type="Proteomes" id="UP000193200"/>
    </source>
</evidence>
<evidence type="ECO:0000256" key="6">
    <source>
        <dbReference type="ARBA" id="ARBA00022989"/>
    </source>
</evidence>
<comment type="similarity">
    <text evidence="2">Belongs to the tellurite-resistance/dicarboxylate transporter (TDT) family.</text>
</comment>
<dbReference type="PANTHER" id="PTHR31686">
    <property type="match status" value="1"/>
</dbReference>
<proteinExistence type="inferred from homology"/>
<feature type="transmembrane region" description="Helical" evidence="8">
    <location>
        <begin position="78"/>
        <end position="96"/>
    </location>
</feature>
<dbReference type="InterPro" id="IPR051629">
    <property type="entry name" value="Sulfite_efflux_TDT"/>
</dbReference>
<feature type="transmembrane region" description="Helical" evidence="8">
    <location>
        <begin position="315"/>
        <end position="340"/>
    </location>
</feature>
<evidence type="ECO:0000256" key="7">
    <source>
        <dbReference type="ARBA" id="ARBA00023136"/>
    </source>
</evidence>
<dbReference type="InParanoid" id="A0A1Y5TTH3"/>
<feature type="transmembrane region" description="Helical" evidence="8">
    <location>
        <begin position="108"/>
        <end position="133"/>
    </location>
</feature>
<dbReference type="CDD" id="cd09319">
    <property type="entry name" value="TDT_like_1"/>
    <property type="match status" value="1"/>
</dbReference>
<evidence type="ECO:0000256" key="8">
    <source>
        <dbReference type="SAM" id="Phobius"/>
    </source>
</evidence>
<feature type="transmembrane region" description="Helical" evidence="8">
    <location>
        <begin position="145"/>
        <end position="166"/>
    </location>
</feature>
<keyword evidence="6 8" id="KW-1133">Transmembrane helix</keyword>
<dbReference type="InterPro" id="IPR004695">
    <property type="entry name" value="SLAC1/Mae1/Ssu1/TehA"/>
</dbReference>
<keyword evidence="4" id="KW-1003">Cell membrane</keyword>
<sequence>MAISFKRGIPDQIETLHPAYFALVMATGIVALALQLQHIAFLPTLLFWLNAVFLVVLVAATGVRILRHTQAFTADLRSYSRGVGFFTIVAALGVFGSQLELQMAADGLAVVVWLTTALLWLVMTYGIFAMLTVHRDKPGLDEGLNGGWLVSVVATQSVSILTVLVLPASVPAALQDPLMVVALAFWLGGGVLYLWLTTMIFLRYTFFRMRAEDLTPSYWINMGAAAISTLAGATLVEHAALSPVVTDLLPFVKGLTLCFWAVGSWWIPLLVILGLWRYLLRGVPFSYDPLYWGAVFPLGMYSVCSHHLADILHVSFLMSLSTVFLVFAVAAWIAALAGLVDSRLGSGSR</sequence>
<evidence type="ECO:0000256" key="1">
    <source>
        <dbReference type="ARBA" id="ARBA00004651"/>
    </source>
</evidence>
<feature type="transmembrane region" description="Helical" evidence="8">
    <location>
        <begin position="290"/>
        <end position="309"/>
    </location>
</feature>
<gene>
    <name evidence="9" type="ORF">OCH7691_03351</name>
</gene>
<dbReference type="Gene3D" id="1.50.10.150">
    <property type="entry name" value="Voltage-dependent anion channel"/>
    <property type="match status" value="1"/>
</dbReference>